<evidence type="ECO:0000313" key="1">
    <source>
        <dbReference type="EMBL" id="PTQ28513.1"/>
    </source>
</evidence>
<dbReference type="Proteomes" id="UP000244005">
    <property type="component" value="Unassembled WGS sequence"/>
</dbReference>
<gene>
    <name evidence="1" type="ORF">MARPO_0161s0014</name>
</gene>
<accession>A0A2R6W3U7</accession>
<dbReference type="Gramene" id="Mp5g01900.1">
    <property type="protein sequence ID" value="Mp5g01900.1.cds1"/>
    <property type="gene ID" value="Mp5g01900"/>
</dbReference>
<protein>
    <submittedName>
        <fullName evidence="1">Uncharacterized protein</fullName>
    </submittedName>
</protein>
<dbReference type="AlphaFoldDB" id="A0A2R6W3U7"/>
<reference evidence="2" key="1">
    <citation type="journal article" date="2017" name="Cell">
        <title>Insights into land plant evolution garnered from the Marchantia polymorpha genome.</title>
        <authorList>
            <person name="Bowman J.L."/>
            <person name="Kohchi T."/>
            <person name="Yamato K.T."/>
            <person name="Jenkins J."/>
            <person name="Shu S."/>
            <person name="Ishizaki K."/>
            <person name="Yamaoka S."/>
            <person name="Nishihama R."/>
            <person name="Nakamura Y."/>
            <person name="Berger F."/>
            <person name="Adam C."/>
            <person name="Aki S.S."/>
            <person name="Althoff F."/>
            <person name="Araki T."/>
            <person name="Arteaga-Vazquez M.A."/>
            <person name="Balasubrmanian S."/>
            <person name="Barry K."/>
            <person name="Bauer D."/>
            <person name="Boehm C.R."/>
            <person name="Briginshaw L."/>
            <person name="Caballero-Perez J."/>
            <person name="Catarino B."/>
            <person name="Chen F."/>
            <person name="Chiyoda S."/>
            <person name="Chovatia M."/>
            <person name="Davies K.M."/>
            <person name="Delmans M."/>
            <person name="Demura T."/>
            <person name="Dierschke T."/>
            <person name="Dolan L."/>
            <person name="Dorantes-Acosta A.E."/>
            <person name="Eklund D.M."/>
            <person name="Florent S.N."/>
            <person name="Flores-Sandoval E."/>
            <person name="Fujiyama A."/>
            <person name="Fukuzawa H."/>
            <person name="Galik B."/>
            <person name="Grimanelli D."/>
            <person name="Grimwood J."/>
            <person name="Grossniklaus U."/>
            <person name="Hamada T."/>
            <person name="Haseloff J."/>
            <person name="Hetherington A.J."/>
            <person name="Higo A."/>
            <person name="Hirakawa Y."/>
            <person name="Hundley H.N."/>
            <person name="Ikeda Y."/>
            <person name="Inoue K."/>
            <person name="Inoue S.I."/>
            <person name="Ishida S."/>
            <person name="Jia Q."/>
            <person name="Kakita M."/>
            <person name="Kanazawa T."/>
            <person name="Kawai Y."/>
            <person name="Kawashima T."/>
            <person name="Kennedy M."/>
            <person name="Kinose K."/>
            <person name="Kinoshita T."/>
            <person name="Kohara Y."/>
            <person name="Koide E."/>
            <person name="Komatsu K."/>
            <person name="Kopischke S."/>
            <person name="Kubo M."/>
            <person name="Kyozuka J."/>
            <person name="Lagercrantz U."/>
            <person name="Lin S.S."/>
            <person name="Lindquist E."/>
            <person name="Lipzen A.M."/>
            <person name="Lu C.W."/>
            <person name="De Luna E."/>
            <person name="Martienssen R.A."/>
            <person name="Minamino N."/>
            <person name="Mizutani M."/>
            <person name="Mizutani M."/>
            <person name="Mochizuki N."/>
            <person name="Monte I."/>
            <person name="Mosher R."/>
            <person name="Nagasaki H."/>
            <person name="Nakagami H."/>
            <person name="Naramoto S."/>
            <person name="Nishitani K."/>
            <person name="Ohtani M."/>
            <person name="Okamoto T."/>
            <person name="Okumura M."/>
            <person name="Phillips J."/>
            <person name="Pollak B."/>
            <person name="Reinders A."/>
            <person name="Rovekamp M."/>
            <person name="Sano R."/>
            <person name="Sawa S."/>
            <person name="Schmid M.W."/>
            <person name="Shirakawa M."/>
            <person name="Solano R."/>
            <person name="Spunde A."/>
            <person name="Suetsugu N."/>
            <person name="Sugano S."/>
            <person name="Sugiyama A."/>
            <person name="Sun R."/>
            <person name="Suzuki Y."/>
            <person name="Takenaka M."/>
            <person name="Takezawa D."/>
            <person name="Tomogane H."/>
            <person name="Tsuzuki M."/>
            <person name="Ueda T."/>
            <person name="Umeda M."/>
            <person name="Ward J.M."/>
            <person name="Watanabe Y."/>
            <person name="Yazaki K."/>
            <person name="Yokoyama R."/>
            <person name="Yoshitake Y."/>
            <person name="Yotsui I."/>
            <person name="Zachgo S."/>
            <person name="Schmutz J."/>
        </authorList>
    </citation>
    <scope>NUCLEOTIDE SEQUENCE [LARGE SCALE GENOMIC DNA]</scope>
    <source>
        <strain evidence="2">Tak-1</strain>
    </source>
</reference>
<name>A0A2R6W3U7_MARPO</name>
<organism evidence="1 2">
    <name type="scientific">Marchantia polymorpha</name>
    <name type="common">Common liverwort</name>
    <name type="synonym">Marchantia aquatica</name>
    <dbReference type="NCBI Taxonomy" id="3197"/>
    <lineage>
        <taxon>Eukaryota</taxon>
        <taxon>Viridiplantae</taxon>
        <taxon>Streptophyta</taxon>
        <taxon>Embryophyta</taxon>
        <taxon>Marchantiophyta</taxon>
        <taxon>Marchantiopsida</taxon>
        <taxon>Marchantiidae</taxon>
        <taxon>Marchantiales</taxon>
        <taxon>Marchantiaceae</taxon>
        <taxon>Marchantia</taxon>
    </lineage>
</organism>
<dbReference type="EMBL" id="KZ772831">
    <property type="protein sequence ID" value="PTQ28513.1"/>
    <property type="molecule type" value="Genomic_DNA"/>
</dbReference>
<keyword evidence="2" id="KW-1185">Reference proteome</keyword>
<evidence type="ECO:0000313" key="2">
    <source>
        <dbReference type="Proteomes" id="UP000244005"/>
    </source>
</evidence>
<sequence>MVVNQSMLRSFYQHRSSLLSMRTMTVTTSIHNTETCEGGGSGPFASRAKGRRWHRRLTTHSVTPPDESRSMAVRAPHVQALIRQRTESVSIWECTAAGLRMANEAG</sequence>
<proteinExistence type="predicted"/>